<dbReference type="GO" id="GO:0044183">
    <property type="term" value="F:protein folding chaperone"/>
    <property type="evidence" value="ECO:0007669"/>
    <property type="project" value="InterPro"/>
</dbReference>
<evidence type="ECO:0008006" key="3">
    <source>
        <dbReference type="Google" id="ProtNLM"/>
    </source>
</evidence>
<dbReference type="SUPFAM" id="SSF50129">
    <property type="entry name" value="GroES-like"/>
    <property type="match status" value="1"/>
</dbReference>
<dbReference type="CDD" id="cd00320">
    <property type="entry name" value="cpn10"/>
    <property type="match status" value="1"/>
</dbReference>
<sequence>MQQAEVVAVGEGRLSQQQTRIPIEVSVGDKVVYSSYLEESSQLKIGEDTFAFIRAADIAAKW</sequence>
<dbReference type="GO" id="GO:0005524">
    <property type="term" value="F:ATP binding"/>
    <property type="evidence" value="ECO:0007669"/>
    <property type="project" value="InterPro"/>
</dbReference>
<evidence type="ECO:0000256" key="1">
    <source>
        <dbReference type="ARBA" id="ARBA00023186"/>
    </source>
</evidence>
<organism evidence="2">
    <name type="scientific">Eimeria tenella</name>
    <name type="common">Coccidian parasite</name>
    <dbReference type="NCBI Taxonomy" id="5802"/>
    <lineage>
        <taxon>Eukaryota</taxon>
        <taxon>Sar</taxon>
        <taxon>Alveolata</taxon>
        <taxon>Apicomplexa</taxon>
        <taxon>Conoidasida</taxon>
        <taxon>Coccidia</taxon>
        <taxon>Eucoccidiorida</taxon>
        <taxon>Eimeriorina</taxon>
        <taxon>Eimeriidae</taxon>
        <taxon>Eimeria</taxon>
    </lineage>
</organism>
<dbReference type="Gene3D" id="2.30.33.40">
    <property type="entry name" value="GroES chaperonin"/>
    <property type="match status" value="1"/>
</dbReference>
<dbReference type="InterPro" id="IPR011032">
    <property type="entry name" value="GroES-like_sf"/>
</dbReference>
<dbReference type="Pfam" id="PF00166">
    <property type="entry name" value="Cpn10"/>
    <property type="match status" value="1"/>
</dbReference>
<proteinExistence type="evidence at transcript level"/>
<protein>
    <recommendedName>
        <fullName evidence="3">10 kDa chaperonin</fullName>
    </recommendedName>
</protein>
<dbReference type="InterPro" id="IPR037124">
    <property type="entry name" value="Chaperonin_GroES_sf"/>
</dbReference>
<dbReference type="EMBL" id="JN987409">
    <property type="protein sequence ID" value="AET50632.1"/>
    <property type="molecule type" value="mRNA"/>
</dbReference>
<dbReference type="VEuPathDB" id="ToxoDB:ETH2_1227800"/>
<reference evidence="2" key="1">
    <citation type="journal article" date="2012" name="BMC Genomics">
        <title>Characterisation of full-length cDNA sequences provides insights into the Eimeria tenella transcriptome.</title>
        <authorList>
            <person name="Amiruddin N."/>
            <person name="Lee X.W."/>
            <person name="Blake D.P."/>
            <person name="Suzuki Y."/>
            <person name="Tay Y.L."/>
            <person name="Lim L.S."/>
            <person name="Tomley F.M."/>
            <person name="Watanabe J."/>
            <person name="Sugimoto C."/>
            <person name="Wan K.L."/>
        </authorList>
    </citation>
    <scope>NUCLEOTIDE SEQUENCE</scope>
    <source>
        <strain evidence="2">Houghton</strain>
    </source>
</reference>
<dbReference type="VEuPathDB" id="ToxoDB:ETH_00019665"/>
<accession>H9B9H2</accession>
<dbReference type="AlphaFoldDB" id="H9B9H2"/>
<keyword evidence="1" id="KW-0143">Chaperone</keyword>
<evidence type="ECO:0000313" key="2">
    <source>
        <dbReference type="EMBL" id="AET50632.1"/>
    </source>
</evidence>
<name>H9B9H2_EIMTE</name>
<dbReference type="InterPro" id="IPR020818">
    <property type="entry name" value="Chaperonin_GroES"/>
</dbReference>